<dbReference type="VEuPathDB" id="VectorBase:RPRC002155"/>
<reference evidence="1" key="1">
    <citation type="submission" date="2015-05" db="UniProtKB">
        <authorList>
            <consortium name="EnsemblMetazoa"/>
        </authorList>
    </citation>
    <scope>IDENTIFICATION</scope>
</reference>
<keyword evidence="2" id="KW-1185">Reference proteome</keyword>
<dbReference type="AlphaFoldDB" id="T1HDN3"/>
<name>T1HDN3_RHOPR</name>
<proteinExistence type="predicted"/>
<accession>T1HDN3</accession>
<organism evidence="1 2">
    <name type="scientific">Rhodnius prolixus</name>
    <name type="common">Triatomid bug</name>
    <dbReference type="NCBI Taxonomy" id="13249"/>
    <lineage>
        <taxon>Eukaryota</taxon>
        <taxon>Metazoa</taxon>
        <taxon>Ecdysozoa</taxon>
        <taxon>Arthropoda</taxon>
        <taxon>Hexapoda</taxon>
        <taxon>Insecta</taxon>
        <taxon>Pterygota</taxon>
        <taxon>Neoptera</taxon>
        <taxon>Paraneoptera</taxon>
        <taxon>Hemiptera</taxon>
        <taxon>Heteroptera</taxon>
        <taxon>Panheteroptera</taxon>
        <taxon>Cimicomorpha</taxon>
        <taxon>Reduviidae</taxon>
        <taxon>Triatominae</taxon>
        <taxon>Rhodnius</taxon>
    </lineage>
</organism>
<evidence type="ECO:0000313" key="2">
    <source>
        <dbReference type="Proteomes" id="UP000015103"/>
    </source>
</evidence>
<dbReference type="Proteomes" id="UP000015103">
    <property type="component" value="Unassembled WGS sequence"/>
</dbReference>
<evidence type="ECO:0000313" key="1">
    <source>
        <dbReference type="EnsemblMetazoa" id="RPRC002155-PA"/>
    </source>
</evidence>
<dbReference type="EnsemblMetazoa" id="RPRC002155-RA">
    <property type="protein sequence ID" value="RPRC002155-PA"/>
    <property type="gene ID" value="RPRC002155"/>
</dbReference>
<dbReference type="HOGENOM" id="CLU_1715510_0_0_1"/>
<protein>
    <submittedName>
        <fullName evidence="1">Uncharacterized protein</fullName>
    </submittedName>
</protein>
<dbReference type="EMBL" id="ACPB03006551">
    <property type="status" value="NOT_ANNOTATED_CDS"/>
    <property type="molecule type" value="Genomic_DNA"/>
</dbReference>
<dbReference type="InParanoid" id="T1HDN3"/>
<sequence length="153" mass="15927">MKLLLICVWFFLVQDVFVDARPLPEEGSWFSWFGGSTSETTTEATPVVSPQGGAKRENSLFGIVLSILNGIEGPNVAVGIGLKGTNAIFTIQELGMELMRVLAAKGASLVASVATNAFQTGKQMVVDGASALYSGVSSIGSGVGSYMTGSQTE</sequence>